<evidence type="ECO:0000259" key="1">
    <source>
        <dbReference type="Pfam" id="PF23055"/>
    </source>
</evidence>
<dbReference type="GO" id="GO:0003676">
    <property type="term" value="F:nucleic acid binding"/>
    <property type="evidence" value="ECO:0007669"/>
    <property type="project" value="InterPro"/>
</dbReference>
<dbReference type="InterPro" id="IPR055469">
    <property type="entry name" value="DUF7041"/>
</dbReference>
<protein>
    <recommendedName>
        <fullName evidence="1">DUF7041 domain-containing protein</fullName>
    </recommendedName>
</protein>
<dbReference type="Pfam" id="PF23055">
    <property type="entry name" value="DUF7041"/>
    <property type="match status" value="1"/>
</dbReference>
<evidence type="ECO:0000313" key="2">
    <source>
        <dbReference type="EMBL" id="CAK1581207.1"/>
    </source>
</evidence>
<sequence>MVERMHRQLMAALMCHSNTWTKALPLVLLGMRSTLKEDIKTSAAELVYGELLRLPGKLIAPQRFTNNPADVMDYIADLKRKMKILRPISASHHTRPSTFILKDLASATHVFLRDDAVRRPLQPPYTGPHAVLQRRDKTLTLDVNGRKVTVGIDRVKPAYIENNESGKQTTTPVTPATANTPPFLPDRPALWFAGLEAQFHINGVTQETTRYFYAISQLDTKWAVEVEDIITDPPKTQPYSTLKNALFTRFSESYDEKVRRVLEKEEIGDRKPSSLTS</sequence>
<dbReference type="PANTHER" id="PTHR38681:SF1">
    <property type="entry name" value="RETROVIRUS-RELATED POL POLYPROTEIN FROM TRANSPOSON 412-LIKE PROTEIN"/>
    <property type="match status" value="1"/>
</dbReference>
<evidence type="ECO:0000313" key="3">
    <source>
        <dbReference type="Proteomes" id="UP001314205"/>
    </source>
</evidence>
<dbReference type="EMBL" id="CAVLGL010000024">
    <property type="protein sequence ID" value="CAK1581207.1"/>
    <property type="molecule type" value="Genomic_DNA"/>
</dbReference>
<feature type="domain" description="DUF7041" evidence="1">
    <location>
        <begin position="181"/>
        <end position="263"/>
    </location>
</feature>
<dbReference type="InterPro" id="IPR036397">
    <property type="entry name" value="RNaseH_sf"/>
</dbReference>
<dbReference type="PANTHER" id="PTHR38681">
    <property type="entry name" value="RETROVIRUS-RELATED POL POLYPROTEIN FROM TRANSPOSON 412-LIKE PROTEIN-RELATED"/>
    <property type="match status" value="1"/>
</dbReference>
<proteinExistence type="predicted"/>
<dbReference type="Proteomes" id="UP001314205">
    <property type="component" value="Unassembled WGS sequence"/>
</dbReference>
<accession>A0AAV1KHB8</accession>
<gene>
    <name evidence="2" type="ORF">PARMNEM_LOCUS2897</name>
</gene>
<keyword evidence="3" id="KW-1185">Reference proteome</keyword>
<reference evidence="2 3" key="1">
    <citation type="submission" date="2023-11" db="EMBL/GenBank/DDBJ databases">
        <authorList>
            <person name="Hedman E."/>
            <person name="Englund M."/>
            <person name="Stromberg M."/>
            <person name="Nyberg Akerstrom W."/>
            <person name="Nylinder S."/>
            <person name="Jareborg N."/>
            <person name="Kallberg Y."/>
            <person name="Kronander E."/>
        </authorList>
    </citation>
    <scope>NUCLEOTIDE SEQUENCE [LARGE SCALE GENOMIC DNA]</scope>
</reference>
<name>A0AAV1KHB8_9NEOP</name>
<dbReference type="Gene3D" id="3.30.420.10">
    <property type="entry name" value="Ribonuclease H-like superfamily/Ribonuclease H"/>
    <property type="match status" value="1"/>
</dbReference>
<comment type="caution">
    <text evidence="2">The sequence shown here is derived from an EMBL/GenBank/DDBJ whole genome shotgun (WGS) entry which is preliminary data.</text>
</comment>
<dbReference type="AlphaFoldDB" id="A0AAV1KHB8"/>
<organism evidence="2 3">
    <name type="scientific">Parnassius mnemosyne</name>
    <name type="common">clouded apollo</name>
    <dbReference type="NCBI Taxonomy" id="213953"/>
    <lineage>
        <taxon>Eukaryota</taxon>
        <taxon>Metazoa</taxon>
        <taxon>Ecdysozoa</taxon>
        <taxon>Arthropoda</taxon>
        <taxon>Hexapoda</taxon>
        <taxon>Insecta</taxon>
        <taxon>Pterygota</taxon>
        <taxon>Neoptera</taxon>
        <taxon>Endopterygota</taxon>
        <taxon>Lepidoptera</taxon>
        <taxon>Glossata</taxon>
        <taxon>Ditrysia</taxon>
        <taxon>Papilionoidea</taxon>
        <taxon>Papilionidae</taxon>
        <taxon>Parnassiinae</taxon>
        <taxon>Parnassini</taxon>
        <taxon>Parnassius</taxon>
        <taxon>Driopa</taxon>
    </lineage>
</organism>